<dbReference type="EMBL" id="AZRA01000024">
    <property type="protein sequence ID" value="KDB53499.1"/>
    <property type="molecule type" value="Genomic_DNA"/>
</dbReference>
<dbReference type="eggNOG" id="COG3206">
    <property type="taxonomic scope" value="Bacteria"/>
</dbReference>
<evidence type="ECO:0000256" key="1">
    <source>
        <dbReference type="ARBA" id="ARBA00007189"/>
    </source>
</evidence>
<organism evidence="3 4">
    <name type="scientific">Sphaerotilus natans subsp. natans DSM 6575</name>
    <dbReference type="NCBI Taxonomy" id="1286631"/>
    <lineage>
        <taxon>Bacteria</taxon>
        <taxon>Pseudomonadati</taxon>
        <taxon>Pseudomonadota</taxon>
        <taxon>Betaproteobacteria</taxon>
        <taxon>Burkholderiales</taxon>
        <taxon>Sphaerotilaceae</taxon>
        <taxon>Sphaerotilus</taxon>
    </lineage>
</organism>
<proteinExistence type="inferred from homology"/>
<reference evidence="3 4" key="1">
    <citation type="journal article" date="2014" name="FEMS Microbiol. Ecol.">
        <title>Sphaerotilus natans encrusted with nanoball-shaped Fe(III) oxide minerals formed by nitrate-reducing mixotrophic Fe(II) oxidation.</title>
        <authorList>
            <person name="Park S."/>
            <person name="Kim D.H."/>
            <person name="Lee J.H."/>
            <person name="Hur H.G."/>
        </authorList>
    </citation>
    <scope>NUCLEOTIDE SEQUENCE [LARGE SCALE GENOMIC DNA]</scope>
    <source>
        <strain evidence="3 4">DSM 6575</strain>
    </source>
</reference>
<dbReference type="Proteomes" id="UP000026714">
    <property type="component" value="Unassembled WGS sequence"/>
</dbReference>
<dbReference type="PATRIC" id="fig|1286631.3.peg.942"/>
<dbReference type="AlphaFoldDB" id="A0A059KQK6"/>
<evidence type="ECO:0000313" key="3">
    <source>
        <dbReference type="EMBL" id="KDB53499.1"/>
    </source>
</evidence>
<feature type="coiled-coil region" evidence="2">
    <location>
        <begin position="197"/>
        <end position="297"/>
    </location>
</feature>
<protein>
    <recommendedName>
        <fullName evidence="5">DUF2325 domain-containing protein</fullName>
    </recommendedName>
</protein>
<gene>
    <name evidence="3" type="ORF">X805_09540</name>
</gene>
<comment type="similarity">
    <text evidence="1">Belongs to the UPF0751 family.</text>
</comment>
<dbReference type="Gene3D" id="1.10.287.1490">
    <property type="match status" value="1"/>
</dbReference>
<dbReference type="Pfam" id="PF10087">
    <property type="entry name" value="DUF2325"/>
    <property type="match status" value="1"/>
</dbReference>
<name>A0A059KQK6_9BURK</name>
<keyword evidence="4" id="KW-1185">Reference proteome</keyword>
<dbReference type="InterPro" id="IPR016772">
    <property type="entry name" value="UCP020408"/>
</dbReference>
<evidence type="ECO:0000256" key="2">
    <source>
        <dbReference type="SAM" id="Coils"/>
    </source>
</evidence>
<evidence type="ECO:0008006" key="5">
    <source>
        <dbReference type="Google" id="ProtNLM"/>
    </source>
</evidence>
<keyword evidence="2" id="KW-0175">Coiled coil</keyword>
<evidence type="ECO:0000313" key="4">
    <source>
        <dbReference type="Proteomes" id="UP000026714"/>
    </source>
</evidence>
<dbReference type="STRING" id="34103.SAMN05421778_10568"/>
<comment type="caution">
    <text evidence="3">The sequence shown here is derived from an EMBL/GenBank/DDBJ whole genome shotgun (WGS) entry which is preliminary data.</text>
</comment>
<accession>A0A059KQK6</accession>
<sequence>MCQTSSSTPLSDLIRRGFTAADDAAGSDLARAVARQVEARAGVATQPAPVERSSRRRRLWELPRNVFCPVLGTCLTIDRLRRLTVAVLPDCAAADDYELHCRAIAESARRSELAERLQRELDARFERALRQARALKGTAALVAHWRQACAGSEVAAALWVTLTHPDCDAALEEQVQRDIHMLQHQAGVGVRADVQRLDALQRENGTLGRELAAAQQRTTQMLAEKSAQIERQQAELVRLRARLITCDTTVDELRAQVAQLEEASPALRSRQAMARQIEQQQARIRELEMRLQDSRRQLQAQRPVERVEAVRPPHVSVPDTPVTAAQAAEIAGEDLRDKAVLCVGGRTASVPVYRQLVEVRGARFLHHDGGEEDAAGQLDAHLAAADLVICQAGCISHNAYWRVKDHCRRTGKQCVFVERPSASGLVRGLEQASSAAAAAAQVPPN</sequence>